<name>A0A1M7UXU3_9FIRM</name>
<dbReference type="RefSeq" id="WP_072775057.1">
    <property type="nucleotide sequence ID" value="NZ_FRDN01000020.1"/>
</dbReference>
<feature type="chain" id="PRO_5038499779" description="LPXTG-motif cell wall anchor domain-containing protein" evidence="3">
    <location>
        <begin position="32"/>
        <end position="130"/>
    </location>
</feature>
<evidence type="ECO:0000313" key="5">
    <source>
        <dbReference type="Proteomes" id="UP000184010"/>
    </source>
</evidence>
<dbReference type="EMBL" id="FRDN01000020">
    <property type="protein sequence ID" value="SHN87737.1"/>
    <property type="molecule type" value="Genomic_DNA"/>
</dbReference>
<keyword evidence="5" id="KW-1185">Reference proteome</keyword>
<dbReference type="AlphaFoldDB" id="A0A1M7UXU3"/>
<accession>A0A1M7UXU3</accession>
<evidence type="ECO:0000313" key="4">
    <source>
        <dbReference type="EMBL" id="SHN87737.1"/>
    </source>
</evidence>
<evidence type="ECO:0000256" key="3">
    <source>
        <dbReference type="SAM" id="SignalP"/>
    </source>
</evidence>
<keyword evidence="2" id="KW-0812">Transmembrane</keyword>
<dbReference type="STRING" id="1121395.SAMN02745215_04976"/>
<feature type="compositionally biased region" description="Low complexity" evidence="1">
    <location>
        <begin position="83"/>
        <end position="93"/>
    </location>
</feature>
<keyword evidence="3" id="KW-0732">Signal</keyword>
<gene>
    <name evidence="4" type="ORF">SAMN02745215_04976</name>
</gene>
<keyword evidence="2" id="KW-0472">Membrane</keyword>
<feature type="compositionally biased region" description="Pro residues" evidence="1">
    <location>
        <begin position="64"/>
        <end position="82"/>
    </location>
</feature>
<evidence type="ECO:0008006" key="6">
    <source>
        <dbReference type="Google" id="ProtNLM"/>
    </source>
</evidence>
<keyword evidence="2" id="KW-1133">Transmembrane helix</keyword>
<organism evidence="4 5">
    <name type="scientific">Desulfitobacterium chlororespirans DSM 11544</name>
    <dbReference type="NCBI Taxonomy" id="1121395"/>
    <lineage>
        <taxon>Bacteria</taxon>
        <taxon>Bacillati</taxon>
        <taxon>Bacillota</taxon>
        <taxon>Clostridia</taxon>
        <taxon>Eubacteriales</taxon>
        <taxon>Desulfitobacteriaceae</taxon>
        <taxon>Desulfitobacterium</taxon>
    </lineage>
</organism>
<feature type="signal peptide" evidence="3">
    <location>
        <begin position="1"/>
        <end position="31"/>
    </location>
</feature>
<dbReference type="Proteomes" id="UP000184010">
    <property type="component" value="Unassembled WGS sequence"/>
</dbReference>
<evidence type="ECO:0000256" key="1">
    <source>
        <dbReference type="SAM" id="MobiDB-lite"/>
    </source>
</evidence>
<sequence>MNRKTNRFLLLMTLFLGLSLGIFFNAATTNAFPDLSEDGVTCTPCHEEGAHGASGEPAAEPTTEPEPAPSTPAPAQPAPAPQEPAQESPQVAEEQPDSANTTGAVSPALVVGVVVLLLLAVYFFTFKKRK</sequence>
<feature type="transmembrane region" description="Helical" evidence="2">
    <location>
        <begin position="104"/>
        <end position="124"/>
    </location>
</feature>
<feature type="region of interest" description="Disordered" evidence="1">
    <location>
        <begin position="40"/>
        <end position="103"/>
    </location>
</feature>
<proteinExistence type="predicted"/>
<protein>
    <recommendedName>
        <fullName evidence="6">LPXTG-motif cell wall anchor domain-containing protein</fullName>
    </recommendedName>
</protein>
<reference evidence="5" key="1">
    <citation type="submission" date="2016-12" db="EMBL/GenBank/DDBJ databases">
        <authorList>
            <person name="Varghese N."/>
            <person name="Submissions S."/>
        </authorList>
    </citation>
    <scope>NUCLEOTIDE SEQUENCE [LARGE SCALE GENOMIC DNA]</scope>
    <source>
        <strain evidence="5">DSM 11544</strain>
    </source>
</reference>
<evidence type="ECO:0000256" key="2">
    <source>
        <dbReference type="SAM" id="Phobius"/>
    </source>
</evidence>